<dbReference type="GO" id="GO:0006780">
    <property type="term" value="P:uroporphyrinogen III biosynthetic process"/>
    <property type="evidence" value="ECO:0007669"/>
    <property type="project" value="UniProtKB-UniRule"/>
</dbReference>
<dbReference type="CDD" id="cd06578">
    <property type="entry name" value="HemD"/>
    <property type="match status" value="1"/>
</dbReference>
<dbReference type="PANTHER" id="PTHR38042">
    <property type="entry name" value="UROPORPHYRINOGEN-III SYNTHASE, CHLOROPLASTIC"/>
    <property type="match status" value="1"/>
</dbReference>
<evidence type="ECO:0000256" key="7">
    <source>
        <dbReference type="ARBA" id="ARBA00040167"/>
    </source>
</evidence>
<keyword evidence="4 9" id="KW-0456">Lyase</keyword>
<evidence type="ECO:0000256" key="3">
    <source>
        <dbReference type="ARBA" id="ARBA00013109"/>
    </source>
</evidence>
<dbReference type="Pfam" id="PF02602">
    <property type="entry name" value="HEM4"/>
    <property type="match status" value="1"/>
</dbReference>
<reference evidence="11 12" key="1">
    <citation type="submission" date="2018-10" db="EMBL/GenBank/DDBJ databases">
        <title>Falsibacillus sp. genome draft.</title>
        <authorList>
            <person name="Shi S."/>
        </authorList>
    </citation>
    <scope>NUCLEOTIDE SEQUENCE [LARGE SCALE GENOMIC DNA]</scope>
    <source>
        <strain evidence="11 12">GY 10110</strain>
    </source>
</reference>
<dbReference type="SUPFAM" id="SSF69618">
    <property type="entry name" value="HemD-like"/>
    <property type="match status" value="1"/>
</dbReference>
<evidence type="ECO:0000313" key="11">
    <source>
        <dbReference type="EMBL" id="RLQ98033.1"/>
    </source>
</evidence>
<dbReference type="InterPro" id="IPR039793">
    <property type="entry name" value="UROS/Hem4"/>
</dbReference>
<comment type="function">
    <text evidence="6 9">Catalyzes cyclization of the linear tetrapyrrole, hydroxymethylbilane, to the macrocyclic uroporphyrinogen III.</text>
</comment>
<evidence type="ECO:0000256" key="9">
    <source>
        <dbReference type="RuleBase" id="RU366031"/>
    </source>
</evidence>
<name>A0A3L7K4Q0_9BACI</name>
<evidence type="ECO:0000256" key="1">
    <source>
        <dbReference type="ARBA" id="ARBA00004772"/>
    </source>
</evidence>
<evidence type="ECO:0000259" key="10">
    <source>
        <dbReference type="Pfam" id="PF02602"/>
    </source>
</evidence>
<evidence type="ECO:0000256" key="6">
    <source>
        <dbReference type="ARBA" id="ARBA00037589"/>
    </source>
</evidence>
<dbReference type="RefSeq" id="WP_121678723.1">
    <property type="nucleotide sequence ID" value="NZ_RCVZ01000001.1"/>
</dbReference>
<dbReference type="EMBL" id="RCVZ01000001">
    <property type="protein sequence ID" value="RLQ98033.1"/>
    <property type="molecule type" value="Genomic_DNA"/>
</dbReference>
<dbReference type="Gene3D" id="3.40.50.10090">
    <property type="match status" value="2"/>
</dbReference>
<comment type="caution">
    <text evidence="11">The sequence shown here is derived from an EMBL/GenBank/DDBJ whole genome shotgun (WGS) entry which is preliminary data.</text>
</comment>
<dbReference type="InterPro" id="IPR036108">
    <property type="entry name" value="4pyrrol_syn_uPrphyn_synt_sf"/>
</dbReference>
<sequence>MTGDLPLAGKSILVTRSKSQGKKMCEESAKLGCKPVHIPLIDFKRVNDEVGEGFIRTIGEYDWVMFTSANSVRFFFEASSSVGIGGFKHLKWAVVGSKTKKALMEKGFHPDFLPTAFTGQHFVEEFLKRHRPRHVLLPQGNLASKHIAAALEANNVKMDLWVLYETFLPLQSKKELIDFLTGHEHAIITFTSPSTVKNFMKIIKEYRLESRLSGHVFACIGPVTYDALTDHGVEAQICPSSYTVEDMLEGIVQYFQCTEEEENGRWN</sequence>
<comment type="pathway">
    <text evidence="1 9">Porphyrin-containing compound metabolism; protoporphyrin-IX biosynthesis; coproporphyrinogen-III from 5-aminolevulinate: step 3/4.</text>
</comment>
<gene>
    <name evidence="11" type="ORF">D9X91_01195</name>
</gene>
<dbReference type="UniPathway" id="UPA00251">
    <property type="reaction ID" value="UER00320"/>
</dbReference>
<dbReference type="InterPro" id="IPR003754">
    <property type="entry name" value="4pyrrol_synth_uPrphyn_synth"/>
</dbReference>
<protein>
    <recommendedName>
        <fullName evidence="7 9">Uroporphyrinogen-III synthase</fullName>
        <ecNumber evidence="3 9">4.2.1.75</ecNumber>
    </recommendedName>
</protein>
<dbReference type="GO" id="GO:0004852">
    <property type="term" value="F:uroporphyrinogen-III synthase activity"/>
    <property type="evidence" value="ECO:0007669"/>
    <property type="project" value="UniProtKB-UniRule"/>
</dbReference>
<dbReference type="EC" id="4.2.1.75" evidence="3 9"/>
<evidence type="ECO:0000313" key="12">
    <source>
        <dbReference type="Proteomes" id="UP000276770"/>
    </source>
</evidence>
<evidence type="ECO:0000256" key="5">
    <source>
        <dbReference type="ARBA" id="ARBA00023244"/>
    </source>
</evidence>
<keyword evidence="5 9" id="KW-0627">Porphyrin biosynthesis</keyword>
<accession>A0A3L7K4Q0</accession>
<keyword evidence="12" id="KW-1185">Reference proteome</keyword>
<organism evidence="11 12">
    <name type="scientific">Falsibacillus albus</name>
    <dbReference type="NCBI Taxonomy" id="2478915"/>
    <lineage>
        <taxon>Bacteria</taxon>
        <taxon>Bacillati</taxon>
        <taxon>Bacillota</taxon>
        <taxon>Bacilli</taxon>
        <taxon>Bacillales</taxon>
        <taxon>Bacillaceae</taxon>
        <taxon>Falsibacillus</taxon>
    </lineage>
</organism>
<feature type="domain" description="Tetrapyrrole biosynthesis uroporphyrinogen III synthase" evidence="10">
    <location>
        <begin position="27"/>
        <end position="249"/>
    </location>
</feature>
<dbReference type="PANTHER" id="PTHR38042:SF1">
    <property type="entry name" value="UROPORPHYRINOGEN-III SYNTHASE, CHLOROPLASTIC"/>
    <property type="match status" value="1"/>
</dbReference>
<comment type="similarity">
    <text evidence="2 9">Belongs to the uroporphyrinogen-III synthase family.</text>
</comment>
<dbReference type="GO" id="GO:0006782">
    <property type="term" value="P:protoporphyrinogen IX biosynthetic process"/>
    <property type="evidence" value="ECO:0007669"/>
    <property type="project" value="UniProtKB-UniRule"/>
</dbReference>
<proteinExistence type="inferred from homology"/>
<evidence type="ECO:0000256" key="4">
    <source>
        <dbReference type="ARBA" id="ARBA00023239"/>
    </source>
</evidence>
<comment type="catalytic activity">
    <reaction evidence="8 9">
        <text>hydroxymethylbilane = uroporphyrinogen III + H2O</text>
        <dbReference type="Rhea" id="RHEA:18965"/>
        <dbReference type="ChEBI" id="CHEBI:15377"/>
        <dbReference type="ChEBI" id="CHEBI:57308"/>
        <dbReference type="ChEBI" id="CHEBI:57845"/>
        <dbReference type="EC" id="4.2.1.75"/>
    </reaction>
</comment>
<dbReference type="AlphaFoldDB" id="A0A3L7K4Q0"/>
<evidence type="ECO:0000256" key="8">
    <source>
        <dbReference type="ARBA" id="ARBA00048617"/>
    </source>
</evidence>
<dbReference type="Proteomes" id="UP000276770">
    <property type="component" value="Unassembled WGS sequence"/>
</dbReference>
<dbReference type="OrthoDB" id="9815856at2"/>
<evidence type="ECO:0000256" key="2">
    <source>
        <dbReference type="ARBA" id="ARBA00008133"/>
    </source>
</evidence>